<feature type="non-terminal residue" evidence="1">
    <location>
        <position position="148"/>
    </location>
</feature>
<proteinExistence type="predicted"/>
<dbReference type="Proteomes" id="UP000199267">
    <property type="component" value="Unassembled WGS sequence"/>
</dbReference>
<dbReference type="AlphaFoldDB" id="A0A1H9MN72"/>
<sequence>MSFLPEWIASFLKDADWWARGPAWGGFVLAAWNAWRGRTSLCLALDGSQLEVANTSAHAVEVHRVGMVDANGRLSDAFVGDAVDSPKLPCKIDPRSTVHFELALAFTLFSEMERINHGRYGWYVRLSGGRLFSKPGRIRRFWWRLRSW</sequence>
<name>A0A1H9MN72_9GAMM</name>
<dbReference type="EMBL" id="FOFJ01000036">
    <property type="protein sequence ID" value="SER24907.1"/>
    <property type="molecule type" value="Genomic_DNA"/>
</dbReference>
<dbReference type="RefSeq" id="WP_143068512.1">
    <property type="nucleotide sequence ID" value="NZ_FOFJ01000036.1"/>
</dbReference>
<protein>
    <submittedName>
        <fullName evidence="1">Uncharacterized protein</fullName>
    </submittedName>
</protein>
<reference evidence="1 2" key="1">
    <citation type="submission" date="2016-10" db="EMBL/GenBank/DDBJ databases">
        <authorList>
            <person name="de Groot N.N."/>
        </authorList>
    </citation>
    <scope>NUCLEOTIDE SEQUENCE [LARGE SCALE GENOMIC DNA]</scope>
    <source>
        <strain evidence="1 2">DSM 378</strain>
    </source>
</reference>
<accession>A0A1H9MN72</accession>
<evidence type="ECO:0000313" key="2">
    <source>
        <dbReference type="Proteomes" id="UP000199267"/>
    </source>
</evidence>
<evidence type="ECO:0000313" key="1">
    <source>
        <dbReference type="EMBL" id="SER24907.1"/>
    </source>
</evidence>
<gene>
    <name evidence="1" type="ORF">SAMN04244573_03192</name>
</gene>
<organism evidence="1 2">
    <name type="scientific">Azotobacter beijerinckii</name>
    <dbReference type="NCBI Taxonomy" id="170623"/>
    <lineage>
        <taxon>Bacteria</taxon>
        <taxon>Pseudomonadati</taxon>
        <taxon>Pseudomonadota</taxon>
        <taxon>Gammaproteobacteria</taxon>
        <taxon>Pseudomonadales</taxon>
        <taxon>Pseudomonadaceae</taxon>
        <taxon>Azotobacter</taxon>
    </lineage>
</organism>